<sequence>MKKKLIGVAVFLFFIISILAVMYFIRSTDPAEKIYKNLNNPAKEQILSNANKESKNMTIDHSGIYEIITEGDEESKIAIEDPVIPPINSKFTGIYIEKNQSFEIPSGVTVKFVPVSFDNLGKNENFSLNALGKYFIGAEIYPGEYYVTLMNKADHSTDNEMKVQLIVSNKKKHRQVILNENNTRETLELKHGEFLTIKSSYLDITLNFEKIE</sequence>
<organism evidence="2 3">
    <name type="scientific">Candidatus Enterococcus ikei</name>
    <dbReference type="NCBI Taxonomy" id="2815326"/>
    <lineage>
        <taxon>Bacteria</taxon>
        <taxon>Bacillati</taxon>
        <taxon>Bacillota</taxon>
        <taxon>Bacilli</taxon>
        <taxon>Lactobacillales</taxon>
        <taxon>Enterococcaceae</taxon>
        <taxon>Enterococcus</taxon>
    </lineage>
</organism>
<keyword evidence="1" id="KW-0812">Transmembrane</keyword>
<dbReference type="EMBL" id="JAFLWD010000035">
    <property type="protein sequence ID" value="MBO0441437.1"/>
    <property type="molecule type" value="Genomic_DNA"/>
</dbReference>
<evidence type="ECO:0000313" key="3">
    <source>
        <dbReference type="Proteomes" id="UP000664632"/>
    </source>
</evidence>
<accession>A0ABS3H1M8</accession>
<protein>
    <submittedName>
        <fullName evidence="2">Uncharacterized protein</fullName>
    </submittedName>
</protein>
<comment type="caution">
    <text evidence="2">The sequence shown here is derived from an EMBL/GenBank/DDBJ whole genome shotgun (WGS) entry which is preliminary data.</text>
</comment>
<keyword evidence="1" id="KW-0472">Membrane</keyword>
<gene>
    <name evidence="2" type="ORF">JZO69_13795</name>
</gene>
<evidence type="ECO:0000256" key="1">
    <source>
        <dbReference type="SAM" id="Phobius"/>
    </source>
</evidence>
<feature type="transmembrane region" description="Helical" evidence="1">
    <location>
        <begin position="6"/>
        <end position="25"/>
    </location>
</feature>
<keyword evidence="1" id="KW-1133">Transmembrane helix</keyword>
<reference evidence="2 3" key="1">
    <citation type="submission" date="2021-03" db="EMBL/GenBank/DDBJ databases">
        <title>Enterococcal diversity collection.</title>
        <authorList>
            <person name="Gilmore M.S."/>
            <person name="Schwartzman J."/>
            <person name="Van Tyne D."/>
            <person name="Martin M."/>
            <person name="Earl A.M."/>
            <person name="Manson A.L."/>
            <person name="Straub T."/>
            <person name="Salamzade R."/>
            <person name="Saavedra J."/>
            <person name="Lebreton F."/>
            <person name="Prichula J."/>
            <person name="Schaufler K."/>
            <person name="Gaca A."/>
            <person name="Sgardioli B."/>
            <person name="Wagenaar J."/>
            <person name="Strong T."/>
        </authorList>
    </citation>
    <scope>NUCLEOTIDE SEQUENCE [LARGE SCALE GENOMIC DNA]</scope>
    <source>
        <strain evidence="2 3">DIV0869a</strain>
    </source>
</reference>
<evidence type="ECO:0000313" key="2">
    <source>
        <dbReference type="EMBL" id="MBO0441437.1"/>
    </source>
</evidence>
<proteinExistence type="predicted"/>
<dbReference type="Proteomes" id="UP000664632">
    <property type="component" value="Unassembled WGS sequence"/>
</dbReference>
<name>A0ABS3H1M8_9ENTE</name>
<dbReference type="RefSeq" id="WP_207113422.1">
    <property type="nucleotide sequence ID" value="NZ_JAFLWD010000035.1"/>
</dbReference>
<keyword evidence="3" id="KW-1185">Reference proteome</keyword>